<dbReference type="Gene3D" id="3.40.1390.30">
    <property type="entry name" value="NIF3 (NGG1p interacting factor 3)-like"/>
    <property type="match status" value="1"/>
</dbReference>
<evidence type="ECO:0000313" key="8">
    <source>
        <dbReference type="EMBL" id="CAD7203262.1"/>
    </source>
</evidence>
<evidence type="ECO:0000256" key="4">
    <source>
        <dbReference type="ARBA" id="ARBA00060126"/>
    </source>
</evidence>
<evidence type="ECO:0000256" key="3">
    <source>
        <dbReference type="ARBA" id="ARBA00022737"/>
    </source>
</evidence>
<dbReference type="GO" id="GO:0097361">
    <property type="term" value="C:cytosolic [4Fe-4S] assembly targeting complex"/>
    <property type="evidence" value="ECO:0007669"/>
    <property type="project" value="InterPro"/>
</dbReference>
<dbReference type="Gene3D" id="2.130.10.10">
    <property type="entry name" value="YVTN repeat-like/Quinoprotein amine dehydrogenase"/>
    <property type="match status" value="1"/>
</dbReference>
<dbReference type="FunFam" id="3.40.1390.30:FF:000001">
    <property type="entry name" value="GTP cyclohydrolase 1 type 2"/>
    <property type="match status" value="1"/>
</dbReference>
<dbReference type="AlphaFoldDB" id="A0A7R8VRD5"/>
<dbReference type="GO" id="GO:0046872">
    <property type="term" value="F:metal ion binding"/>
    <property type="evidence" value="ECO:0007669"/>
    <property type="project" value="UniProtKB-KW"/>
</dbReference>
<dbReference type="InterPro" id="IPR002678">
    <property type="entry name" value="DUF34/NIF3"/>
</dbReference>
<dbReference type="PANTHER" id="PTHR19920:SF0">
    <property type="entry name" value="CYTOSOLIC IRON-SULFUR PROTEIN ASSEMBLY PROTEIN CIAO1-RELATED"/>
    <property type="match status" value="1"/>
</dbReference>
<dbReference type="InterPro" id="IPR019775">
    <property type="entry name" value="WD40_repeat_CS"/>
</dbReference>
<feature type="repeat" description="WD" evidence="7">
    <location>
        <begin position="259"/>
        <end position="290"/>
    </location>
</feature>
<protein>
    <recommendedName>
        <fullName evidence="5">Probable cytosolic iron-sulfur protein assembly protein Ciao1</fullName>
    </recommendedName>
</protein>
<dbReference type="Pfam" id="PF01784">
    <property type="entry name" value="DUF34_NIF3"/>
    <property type="match status" value="1"/>
</dbReference>
<dbReference type="PROSITE" id="PS50082">
    <property type="entry name" value="WD_REPEATS_2"/>
    <property type="match status" value="6"/>
</dbReference>
<evidence type="ECO:0000256" key="6">
    <source>
        <dbReference type="PIRSR" id="PIRSR602678-1"/>
    </source>
</evidence>
<dbReference type="InterPro" id="IPR028608">
    <property type="entry name" value="CIAO1/Cia1"/>
</dbReference>
<dbReference type="InterPro" id="IPR036069">
    <property type="entry name" value="DUF34/NIF3_sf"/>
</dbReference>
<reference evidence="8" key="1">
    <citation type="submission" date="2020-11" db="EMBL/GenBank/DDBJ databases">
        <authorList>
            <person name="Tran Van P."/>
        </authorList>
    </citation>
    <scope>NUCLEOTIDE SEQUENCE</scope>
</reference>
<feature type="repeat" description="WD" evidence="7">
    <location>
        <begin position="213"/>
        <end position="244"/>
    </location>
</feature>
<comment type="similarity">
    <text evidence="5">Belongs to the WD repeat CIA1 family.</text>
</comment>
<feature type="repeat" description="WD" evidence="7">
    <location>
        <begin position="80"/>
        <end position="111"/>
    </location>
</feature>
<evidence type="ECO:0000256" key="1">
    <source>
        <dbReference type="ARBA" id="ARBA00006964"/>
    </source>
</evidence>
<feature type="repeat" description="WD" evidence="7">
    <location>
        <begin position="368"/>
        <end position="400"/>
    </location>
</feature>
<dbReference type="PRINTS" id="PR00320">
    <property type="entry name" value="GPROTEINBRPT"/>
</dbReference>
<comment type="function">
    <text evidence="4">Key component of the cytosolic iron-sulfur protein assembly (CIA) complex, a multiprotein complex that mediates the incorporation of iron-sulfur cluster into extramitochondrial Fe/S proteins. As a CIA complex component, interacts specifically with CIAO2A or CIAO2B and MMS19 to assist different branches of iron-sulfur protein assembly, depending of its interactors. The complex CIAO1:CIAO2B:MMS19 binds to and facilitates the assembly of most cytosolic-nuclear Fe/S proteins. CIAO1:CIAO2A specifically matures ACO1 and stabilizes IREB2. Seems to specifically modulate the transactivation activity of WT1. As part of the mitotic spindle-associated MMXD complex it may play a role in chromosome segregation.</text>
</comment>
<dbReference type="FunFam" id="2.130.10.10:FF:000136">
    <property type="entry name" value="Probable cytosolic iron-sulfur protein assembly protein CIAO1"/>
    <property type="match status" value="1"/>
</dbReference>
<dbReference type="SMART" id="SM00320">
    <property type="entry name" value="WD40"/>
    <property type="match status" value="7"/>
</dbReference>
<keyword evidence="3" id="KW-0677">Repeat</keyword>
<dbReference type="GO" id="GO:0016226">
    <property type="term" value="P:iron-sulfur cluster assembly"/>
    <property type="evidence" value="ECO:0007669"/>
    <property type="project" value="UniProtKB-UniRule"/>
</dbReference>
<dbReference type="InterPro" id="IPR020472">
    <property type="entry name" value="WD40_PAC1"/>
</dbReference>
<evidence type="ECO:0000256" key="7">
    <source>
        <dbReference type="PROSITE-ProRule" id="PRU00221"/>
    </source>
</evidence>
<evidence type="ECO:0000256" key="2">
    <source>
        <dbReference type="ARBA" id="ARBA00022574"/>
    </source>
</evidence>
<dbReference type="PROSITE" id="PS00678">
    <property type="entry name" value="WD_REPEATS_1"/>
    <property type="match status" value="1"/>
</dbReference>
<dbReference type="InterPro" id="IPR001680">
    <property type="entry name" value="WD40_rpt"/>
</dbReference>
<dbReference type="HAMAP" id="MF_03037">
    <property type="entry name" value="ciao1"/>
    <property type="match status" value="1"/>
</dbReference>
<name>A0A7R8VRD5_TIMDO</name>
<dbReference type="PROSITE" id="PS50294">
    <property type="entry name" value="WD_REPEATS_REGION"/>
    <property type="match status" value="5"/>
</dbReference>
<dbReference type="InterPro" id="IPR036322">
    <property type="entry name" value="WD40_repeat_dom_sf"/>
</dbReference>
<gene>
    <name evidence="5" type="primary">Ciao1</name>
    <name evidence="8" type="ORF">TDIB3V08_LOCUS9435</name>
</gene>
<evidence type="ECO:0000256" key="5">
    <source>
        <dbReference type="HAMAP-Rule" id="MF_03037"/>
    </source>
</evidence>
<dbReference type="SUPFAM" id="SSF102705">
    <property type="entry name" value="NIF3 (NGG1p interacting factor 3)-like"/>
    <property type="match status" value="1"/>
</dbReference>
<comment type="similarity">
    <text evidence="1">Belongs to the GTP cyclohydrolase I type 2/NIF3 family.</text>
</comment>
<dbReference type="PANTHER" id="PTHR19920">
    <property type="entry name" value="WD40 PROTEIN CIAO1"/>
    <property type="match status" value="1"/>
</dbReference>
<keyword evidence="2 7" id="KW-0853">WD repeat</keyword>
<sequence>MVENFLELANLEDTCDSEHGLVCFLLRLSLTLTNLRKCPETINELDDNVGVDSPVETFIPIMDNKTEEVVMGRLELIQSLTGHEGRVWNVSWHPKGNFFASCGEDKIIRVWGKQGSKWSLKSTLSEGHKRTVREVSWSPCGNYIASASFDATVAIWDRSAGEFECIATLEGHENEVKSVSWSRSGSFMASCSRDKSVWVWEVAEEEYECGAVLNAHTQDVKKVIWHPLEDIVASASYDNTVKMFREDLADHDWTCFATLTSHDSTVWSMSFDKSGTRLATCSDDNTVKIWREYKPGNVEGIVTPSSDPVWKCVCTLSGYHNRTIYDIAWCHQTDLIATACGDDIIRVFKEAPESDPNEPTFELVHTCTNAHSQDVNAVKWSPTVAGMLLSASDDETIKVWIQVHKGRPNIFIAKRGCKSTLFPGNRCYQHLPSSLFSTVTYLGAAEMENKSSKGLALKHVLCKLHAFASPDLAESWDNVGLLVEPVTPRPIVNILLTNDLTEAVMREALELSTDLIISYHPPIFAPLKSVTTKTWKLANALVVLSSTVEDGEIEVRISVG</sequence>
<dbReference type="EMBL" id="OA570401">
    <property type="protein sequence ID" value="CAD7203262.1"/>
    <property type="molecule type" value="Genomic_DNA"/>
</dbReference>
<comment type="function">
    <text evidence="5">Essential component of the cytosolic iron-sulfur (Fe/S) protein assembly machinery. Required for the maturation of extramitochondrial Fe/S proteins.</text>
</comment>
<feature type="binding site" evidence="6">
    <location>
        <position position="520"/>
    </location>
    <ligand>
        <name>a divalent metal cation</name>
        <dbReference type="ChEBI" id="CHEBI:60240"/>
        <label>1</label>
    </ligand>
</feature>
<proteinExistence type="inferred from homology"/>
<dbReference type="InterPro" id="IPR015943">
    <property type="entry name" value="WD40/YVTN_repeat-like_dom_sf"/>
</dbReference>
<dbReference type="Pfam" id="PF00400">
    <property type="entry name" value="WD40"/>
    <property type="match status" value="7"/>
</dbReference>
<feature type="repeat" description="WD" evidence="7">
    <location>
        <begin position="169"/>
        <end position="202"/>
    </location>
</feature>
<organism evidence="8">
    <name type="scientific">Timema douglasi</name>
    <name type="common">Walking stick</name>
    <dbReference type="NCBI Taxonomy" id="61478"/>
    <lineage>
        <taxon>Eukaryota</taxon>
        <taxon>Metazoa</taxon>
        <taxon>Ecdysozoa</taxon>
        <taxon>Arthropoda</taxon>
        <taxon>Hexapoda</taxon>
        <taxon>Insecta</taxon>
        <taxon>Pterygota</taxon>
        <taxon>Neoptera</taxon>
        <taxon>Polyneoptera</taxon>
        <taxon>Phasmatodea</taxon>
        <taxon>Timematodea</taxon>
        <taxon>Timematoidea</taxon>
        <taxon>Timematidae</taxon>
        <taxon>Timema</taxon>
    </lineage>
</organism>
<accession>A0A7R8VRD5</accession>
<keyword evidence="6" id="KW-0479">Metal-binding</keyword>
<dbReference type="SUPFAM" id="SSF50978">
    <property type="entry name" value="WD40 repeat-like"/>
    <property type="match status" value="1"/>
</dbReference>
<dbReference type="CDD" id="cd00200">
    <property type="entry name" value="WD40"/>
    <property type="match status" value="1"/>
</dbReference>
<feature type="repeat" description="WD" evidence="7">
    <location>
        <begin position="125"/>
        <end position="157"/>
    </location>
</feature>